<dbReference type="PANTHER" id="PTHR30007">
    <property type="entry name" value="PHP DOMAIN PROTEIN"/>
    <property type="match status" value="1"/>
</dbReference>
<comment type="caution">
    <text evidence="2">The sequence shown here is derived from an EMBL/GenBank/DDBJ whole genome shotgun (WGS) entry which is preliminary data.</text>
</comment>
<dbReference type="PANTHER" id="PTHR30007:SF0">
    <property type="entry name" value="TRANSPOSASE"/>
    <property type="match status" value="1"/>
</dbReference>
<organism evidence="2 3">
    <name type="scientific">Novosphingobium pentaromativorans</name>
    <dbReference type="NCBI Taxonomy" id="205844"/>
    <lineage>
        <taxon>Bacteria</taxon>
        <taxon>Pseudomonadati</taxon>
        <taxon>Pseudomonadota</taxon>
        <taxon>Alphaproteobacteria</taxon>
        <taxon>Sphingomonadales</taxon>
        <taxon>Sphingomonadaceae</taxon>
        <taxon>Novosphingobium</taxon>
    </lineage>
</organism>
<dbReference type="Proteomes" id="UP000249082">
    <property type="component" value="Unassembled WGS sequence"/>
</dbReference>
<reference evidence="2 3" key="1">
    <citation type="submission" date="2017-08" db="EMBL/GenBank/DDBJ databases">
        <title>Infants hospitalized years apart are colonized by the same room-sourced microbial strains.</title>
        <authorList>
            <person name="Brooks B."/>
            <person name="Olm M.R."/>
            <person name="Firek B.A."/>
            <person name="Baker R."/>
            <person name="Thomas B.C."/>
            <person name="Morowitz M.J."/>
            <person name="Banfield J.F."/>
        </authorList>
    </citation>
    <scope>NUCLEOTIDE SEQUENCE [LARGE SCALE GENOMIC DNA]</scope>
    <source>
        <strain evidence="2">S2_005_002_R2_33</strain>
    </source>
</reference>
<evidence type="ECO:0000313" key="3">
    <source>
        <dbReference type="Proteomes" id="UP000249082"/>
    </source>
</evidence>
<accession>A0A2W5N7W9</accession>
<feature type="compositionally biased region" description="Polar residues" evidence="1">
    <location>
        <begin position="1"/>
        <end position="12"/>
    </location>
</feature>
<evidence type="ECO:0000256" key="1">
    <source>
        <dbReference type="SAM" id="MobiDB-lite"/>
    </source>
</evidence>
<dbReference type="EMBL" id="QFPX01000054">
    <property type="protein sequence ID" value="PZQ49596.1"/>
    <property type="molecule type" value="Genomic_DNA"/>
</dbReference>
<evidence type="ECO:0000313" key="2">
    <source>
        <dbReference type="EMBL" id="PZQ49596.1"/>
    </source>
</evidence>
<dbReference type="AlphaFoldDB" id="A0A2W5N7W9"/>
<feature type="region of interest" description="Disordered" evidence="1">
    <location>
        <begin position="1"/>
        <end position="30"/>
    </location>
</feature>
<sequence length="149" mass="16434">MQRFEQGSNQIYSGAKERDGSSELDCDKSSASSDTMGYLLELHVTPAGTQDRGEVERPARILQAVTDDTVEIAYIDQCYTGAGTADAAAIRGIKLEVIKLPEAKQAVVRLPRRLAIIRKGNRLRRLVEDYERYALTLAAPHVVASLESR</sequence>
<proteinExistence type="predicted"/>
<protein>
    <recommendedName>
        <fullName evidence="4">Transposase IS4-like domain-containing protein</fullName>
    </recommendedName>
</protein>
<evidence type="ECO:0008006" key="4">
    <source>
        <dbReference type="Google" id="ProtNLM"/>
    </source>
</evidence>
<gene>
    <name evidence="2" type="ORF">DI555_23685</name>
</gene>
<name>A0A2W5N7W9_9SPHN</name>
<feature type="compositionally biased region" description="Basic and acidic residues" evidence="1">
    <location>
        <begin position="15"/>
        <end position="28"/>
    </location>
</feature>